<dbReference type="Pfam" id="PF13795">
    <property type="entry name" value="HupE_UreJ_2"/>
    <property type="match status" value="1"/>
</dbReference>
<dbReference type="OrthoDB" id="9808870at2"/>
<evidence type="ECO:0000256" key="1">
    <source>
        <dbReference type="SAM" id="Phobius"/>
    </source>
</evidence>
<comment type="caution">
    <text evidence="2">The sequence shown here is derived from an EMBL/GenBank/DDBJ whole genome shotgun (WGS) entry which is preliminary data.</text>
</comment>
<evidence type="ECO:0000313" key="2">
    <source>
        <dbReference type="EMBL" id="GEO07955.1"/>
    </source>
</evidence>
<evidence type="ECO:0000313" key="3">
    <source>
        <dbReference type="Proteomes" id="UP000321513"/>
    </source>
</evidence>
<dbReference type="AlphaFoldDB" id="A0A512B7M2"/>
<dbReference type="EMBL" id="BJYT01000001">
    <property type="protein sequence ID" value="GEO07955.1"/>
    <property type="molecule type" value="Genomic_DNA"/>
</dbReference>
<feature type="transmembrane region" description="Helical" evidence="1">
    <location>
        <begin position="130"/>
        <end position="163"/>
    </location>
</feature>
<evidence type="ECO:0008006" key="4">
    <source>
        <dbReference type="Google" id="ProtNLM"/>
    </source>
</evidence>
<name>A0A512B7M2_9BACT</name>
<feature type="transmembrane region" description="Helical" evidence="1">
    <location>
        <begin position="20"/>
        <end position="36"/>
    </location>
</feature>
<gene>
    <name evidence="2" type="ORF">SAE01_04510</name>
</gene>
<protein>
    <recommendedName>
        <fullName evidence="4">HupE / UreJ protein</fullName>
    </recommendedName>
</protein>
<feature type="transmembrane region" description="Helical" evidence="1">
    <location>
        <begin position="43"/>
        <end position="65"/>
    </location>
</feature>
<accession>A0A512B7M2</accession>
<dbReference type="Proteomes" id="UP000321513">
    <property type="component" value="Unassembled WGS sequence"/>
</dbReference>
<organism evidence="2 3">
    <name type="scientific">Segetibacter aerophilus</name>
    <dbReference type="NCBI Taxonomy" id="670293"/>
    <lineage>
        <taxon>Bacteria</taxon>
        <taxon>Pseudomonadati</taxon>
        <taxon>Bacteroidota</taxon>
        <taxon>Chitinophagia</taxon>
        <taxon>Chitinophagales</taxon>
        <taxon>Chitinophagaceae</taxon>
        <taxon>Segetibacter</taxon>
    </lineage>
</organism>
<sequence>MHDLIKYFNAGWHHITDFRGLDHILLVTALCVRYLFTDWKKVVILITAFTIGHAITMTISVFDIFQVSARWLQFLIPFSIIVAAISNLFVKKFVYRHKYPPVYFLALLFGLIHGFTFTSFFIGFSGTGKIILKIIGFVIGIEAGQLLVVLAILLLTFVCINIFKVNRREYILFLSGGVLAVALQMALQRVPF</sequence>
<keyword evidence="1" id="KW-1133">Transmembrane helix</keyword>
<reference evidence="2 3" key="1">
    <citation type="submission" date="2019-07" db="EMBL/GenBank/DDBJ databases">
        <title>Whole genome shotgun sequence of Segetibacter aerophilus NBRC 106135.</title>
        <authorList>
            <person name="Hosoyama A."/>
            <person name="Uohara A."/>
            <person name="Ohji S."/>
            <person name="Ichikawa N."/>
        </authorList>
    </citation>
    <scope>NUCLEOTIDE SEQUENCE [LARGE SCALE GENOMIC DNA]</scope>
    <source>
        <strain evidence="2 3">NBRC 106135</strain>
    </source>
</reference>
<keyword evidence="1" id="KW-0472">Membrane</keyword>
<feature type="transmembrane region" description="Helical" evidence="1">
    <location>
        <begin position="102"/>
        <end position="124"/>
    </location>
</feature>
<proteinExistence type="predicted"/>
<keyword evidence="1" id="KW-0812">Transmembrane</keyword>
<feature type="transmembrane region" description="Helical" evidence="1">
    <location>
        <begin position="170"/>
        <end position="187"/>
    </location>
</feature>
<dbReference type="InterPro" id="IPR032809">
    <property type="entry name" value="Put_HupE_UreJ"/>
</dbReference>
<dbReference type="RefSeq" id="WP_147201899.1">
    <property type="nucleotide sequence ID" value="NZ_BJYT01000001.1"/>
</dbReference>
<feature type="transmembrane region" description="Helical" evidence="1">
    <location>
        <begin position="71"/>
        <end position="90"/>
    </location>
</feature>
<keyword evidence="3" id="KW-1185">Reference proteome</keyword>